<organism evidence="1">
    <name type="scientific">Marseillevirus LCMAC102</name>
    <dbReference type="NCBI Taxonomy" id="2506603"/>
    <lineage>
        <taxon>Viruses</taxon>
        <taxon>Varidnaviria</taxon>
        <taxon>Bamfordvirae</taxon>
        <taxon>Nucleocytoviricota</taxon>
        <taxon>Megaviricetes</taxon>
        <taxon>Pimascovirales</taxon>
        <taxon>Pimascovirales incertae sedis</taxon>
        <taxon>Marseilleviridae</taxon>
    </lineage>
</organism>
<sequence length="39" mass="4369">MTRHQQYIDACIEQTRRSKLTVCHGAIVVKKGKILSKGA</sequence>
<evidence type="ECO:0000313" key="1">
    <source>
        <dbReference type="EMBL" id="QBK86377.1"/>
    </source>
</evidence>
<accession>A0A481YTW1</accession>
<proteinExistence type="predicted"/>
<name>A0A481YTW1_9VIRU</name>
<dbReference type="EMBL" id="MK500334">
    <property type="protein sequence ID" value="QBK86377.1"/>
    <property type="molecule type" value="Genomic_DNA"/>
</dbReference>
<reference evidence="1" key="1">
    <citation type="journal article" date="2019" name="MBio">
        <title>Virus Genomes from Deep Sea Sediments Expand the Ocean Megavirome and Support Independent Origins of Viral Gigantism.</title>
        <authorList>
            <person name="Backstrom D."/>
            <person name="Yutin N."/>
            <person name="Jorgensen S.L."/>
            <person name="Dharamshi J."/>
            <person name="Homa F."/>
            <person name="Zaremba-Niedwiedzka K."/>
            <person name="Spang A."/>
            <person name="Wolf Y.I."/>
            <person name="Koonin E.V."/>
            <person name="Ettema T.J."/>
        </authorList>
    </citation>
    <scope>NUCLEOTIDE SEQUENCE</scope>
</reference>
<gene>
    <name evidence="1" type="ORF">LCMAC102_01720</name>
</gene>
<protein>
    <submittedName>
        <fullName evidence="1">Uncharacterized protein</fullName>
    </submittedName>
</protein>